<dbReference type="InterPro" id="IPR027417">
    <property type="entry name" value="P-loop_NTPase"/>
</dbReference>
<dbReference type="EMBL" id="JACJVP010000066">
    <property type="protein sequence ID" value="MBB6675209.1"/>
    <property type="molecule type" value="Genomic_DNA"/>
</dbReference>
<keyword evidence="5" id="KW-1185">Reference proteome</keyword>
<dbReference type="Pfam" id="PF00005">
    <property type="entry name" value="ABC_tran"/>
    <property type="match status" value="1"/>
</dbReference>
<dbReference type="GO" id="GO:0016887">
    <property type="term" value="F:ATP hydrolysis activity"/>
    <property type="evidence" value="ECO:0007669"/>
    <property type="project" value="InterPro"/>
</dbReference>
<proteinExistence type="inferred from homology"/>
<evidence type="ECO:0000256" key="1">
    <source>
        <dbReference type="ARBA" id="ARBA00005417"/>
    </source>
</evidence>
<dbReference type="PANTHER" id="PTHR43335:SF8">
    <property type="entry name" value="ABC TRANSPORTER, ATP-BINDING PROTEIN"/>
    <property type="match status" value="1"/>
</dbReference>
<keyword evidence="4" id="KW-0067">ATP-binding</keyword>
<dbReference type="AlphaFoldDB" id="A0A7X0RWY7"/>
<comment type="caution">
    <text evidence="4">The sequence shown here is derived from an EMBL/GenBank/DDBJ whole genome shotgun (WGS) entry which is preliminary data.</text>
</comment>
<name>A0A7X0RWY7_9BACL</name>
<evidence type="ECO:0000313" key="4">
    <source>
        <dbReference type="EMBL" id="MBB6675209.1"/>
    </source>
</evidence>
<reference evidence="4 5" key="1">
    <citation type="submission" date="2020-08" db="EMBL/GenBank/DDBJ databases">
        <title>Cohnella phylogeny.</title>
        <authorList>
            <person name="Dunlap C."/>
        </authorList>
    </citation>
    <scope>NUCLEOTIDE SEQUENCE [LARGE SCALE GENOMIC DNA]</scope>
    <source>
        <strain evidence="4 5">DSM 28246</strain>
    </source>
</reference>
<protein>
    <submittedName>
        <fullName evidence="4">ATP-binding cassette domain-containing protein</fullName>
    </submittedName>
</protein>
<sequence>MTNVGSKAIKNFSLGMWQRLGIARAIMTRPELLILDEPTNGMDPVGIHELRDLFRSLSKEYGITLLISSHILQEIEHLADTIGVIHQGRLIEEVSIESVRGQHSEFIEMVTTSSEQAAAVLEDKLKFYNYKVLGNETIRVYDPDFSPVELSRALIRHDVGVTAPNKKTASLEEHFLRLIQGEIWRRRT</sequence>
<keyword evidence="2" id="KW-0813">Transport</keyword>
<evidence type="ECO:0000313" key="5">
    <source>
        <dbReference type="Proteomes" id="UP000547209"/>
    </source>
</evidence>
<dbReference type="PANTHER" id="PTHR43335">
    <property type="entry name" value="ABC TRANSPORTER, ATP-BINDING PROTEIN"/>
    <property type="match status" value="1"/>
</dbReference>
<gene>
    <name evidence="4" type="ORF">H7C19_31580</name>
</gene>
<organism evidence="4 5">
    <name type="scientific">Cohnella nanjingensis</name>
    <dbReference type="NCBI Taxonomy" id="1387779"/>
    <lineage>
        <taxon>Bacteria</taxon>
        <taxon>Bacillati</taxon>
        <taxon>Bacillota</taxon>
        <taxon>Bacilli</taxon>
        <taxon>Bacillales</taxon>
        <taxon>Paenibacillaceae</taxon>
        <taxon>Cohnella</taxon>
    </lineage>
</organism>
<comment type="similarity">
    <text evidence="1">Belongs to the ABC transporter superfamily.</text>
</comment>
<evidence type="ECO:0000259" key="3">
    <source>
        <dbReference type="Pfam" id="PF00005"/>
    </source>
</evidence>
<keyword evidence="4" id="KW-0547">Nucleotide-binding</keyword>
<dbReference type="Gene3D" id="3.40.50.300">
    <property type="entry name" value="P-loop containing nucleotide triphosphate hydrolases"/>
    <property type="match status" value="1"/>
</dbReference>
<dbReference type="Proteomes" id="UP000547209">
    <property type="component" value="Unassembled WGS sequence"/>
</dbReference>
<accession>A0A7X0RWY7</accession>
<dbReference type="SUPFAM" id="SSF52540">
    <property type="entry name" value="P-loop containing nucleoside triphosphate hydrolases"/>
    <property type="match status" value="1"/>
</dbReference>
<evidence type="ECO:0000256" key="2">
    <source>
        <dbReference type="ARBA" id="ARBA00022448"/>
    </source>
</evidence>
<dbReference type="InterPro" id="IPR003439">
    <property type="entry name" value="ABC_transporter-like_ATP-bd"/>
</dbReference>
<feature type="domain" description="ABC transporter" evidence="3">
    <location>
        <begin position="7"/>
        <end position="40"/>
    </location>
</feature>
<dbReference type="GO" id="GO:0005524">
    <property type="term" value="F:ATP binding"/>
    <property type="evidence" value="ECO:0007669"/>
    <property type="project" value="UniProtKB-KW"/>
</dbReference>